<gene>
    <name evidence="2" type="ORF">SADO_03070</name>
</gene>
<comment type="caution">
    <text evidence="2">The sequence shown here is derived from an EMBL/GenBank/DDBJ whole genome shotgun (WGS) entry which is preliminary data.</text>
</comment>
<evidence type="ECO:0008006" key="4">
    <source>
        <dbReference type="Google" id="ProtNLM"/>
    </source>
</evidence>
<protein>
    <recommendedName>
        <fullName evidence="4">DUF1496 domain-containing protein</fullName>
    </recommendedName>
</protein>
<evidence type="ECO:0000313" key="3">
    <source>
        <dbReference type="Proteomes" id="UP001460888"/>
    </source>
</evidence>
<name>A0ABV2AX80_9GAMM</name>
<evidence type="ECO:0000256" key="1">
    <source>
        <dbReference type="SAM" id="MobiDB-lite"/>
    </source>
</evidence>
<proteinExistence type="predicted"/>
<feature type="region of interest" description="Disordered" evidence="1">
    <location>
        <begin position="1"/>
        <end position="27"/>
    </location>
</feature>
<dbReference type="EMBL" id="APND01000001">
    <property type="protein sequence ID" value="MES1928203.1"/>
    <property type="molecule type" value="Genomic_DNA"/>
</dbReference>
<accession>A0ABV2AX80</accession>
<sequence length="80" mass="8472">MVLAMAAAGPAFAQQSETLDSKSTDATKASELPLDKVCLQRSNIYSAGSVVTMNEKPYVCKMDKNSGTGTLSWVAIEPES</sequence>
<reference evidence="2 3" key="1">
    <citation type="submission" date="2013-03" db="EMBL/GenBank/DDBJ databases">
        <title>Salinisphaera dokdonensis CL-ES53 Genome Sequencing.</title>
        <authorList>
            <person name="Li C."/>
            <person name="Lai Q."/>
            <person name="Shao Z."/>
        </authorList>
    </citation>
    <scope>NUCLEOTIDE SEQUENCE [LARGE SCALE GENOMIC DNA]</scope>
    <source>
        <strain evidence="2 3">CL-ES53</strain>
    </source>
</reference>
<organism evidence="2 3">
    <name type="scientific">Salinisphaera dokdonensis CL-ES53</name>
    <dbReference type="NCBI Taxonomy" id="1304272"/>
    <lineage>
        <taxon>Bacteria</taxon>
        <taxon>Pseudomonadati</taxon>
        <taxon>Pseudomonadota</taxon>
        <taxon>Gammaproteobacteria</taxon>
        <taxon>Salinisphaerales</taxon>
        <taxon>Salinisphaeraceae</taxon>
        <taxon>Salinisphaera</taxon>
    </lineage>
</organism>
<dbReference type="Proteomes" id="UP001460888">
    <property type="component" value="Unassembled WGS sequence"/>
</dbReference>
<keyword evidence="3" id="KW-1185">Reference proteome</keyword>
<feature type="compositionally biased region" description="Low complexity" evidence="1">
    <location>
        <begin position="1"/>
        <end position="13"/>
    </location>
</feature>
<evidence type="ECO:0000313" key="2">
    <source>
        <dbReference type="EMBL" id="MES1928203.1"/>
    </source>
</evidence>